<keyword evidence="4 6" id="KW-1133">Transmembrane helix</keyword>
<feature type="transmembrane region" description="Helical" evidence="6">
    <location>
        <begin position="67"/>
        <end position="89"/>
    </location>
</feature>
<dbReference type="Pfam" id="PF13396">
    <property type="entry name" value="PLDc_N"/>
    <property type="match status" value="1"/>
</dbReference>
<dbReference type="AlphaFoldDB" id="A0A3Q9UY42"/>
<evidence type="ECO:0000256" key="5">
    <source>
        <dbReference type="ARBA" id="ARBA00023136"/>
    </source>
</evidence>
<dbReference type="KEGG" id="rfs:C1I64_07565"/>
<dbReference type="InterPro" id="IPR027379">
    <property type="entry name" value="CLS_N"/>
</dbReference>
<dbReference type="GO" id="GO:0005886">
    <property type="term" value="C:plasma membrane"/>
    <property type="evidence" value="ECO:0007669"/>
    <property type="project" value="UniProtKB-SubCell"/>
</dbReference>
<evidence type="ECO:0000256" key="4">
    <source>
        <dbReference type="ARBA" id="ARBA00022989"/>
    </source>
</evidence>
<feature type="domain" description="Cardiolipin synthase N-terminal" evidence="7">
    <location>
        <begin position="45"/>
        <end position="84"/>
    </location>
</feature>
<evidence type="ECO:0000313" key="9">
    <source>
        <dbReference type="Proteomes" id="UP000285317"/>
    </source>
</evidence>
<reference evidence="8 9" key="1">
    <citation type="submission" date="2018-03" db="EMBL/GenBank/DDBJ databases">
        <title>Bacteriophage NCPPB3778 and a type I-E CRISPR drive the evolution of the US Biological Select Agent, Rathayibacter toxicus.</title>
        <authorList>
            <person name="Davis E.W.II."/>
            <person name="Tabima J.F."/>
            <person name="Weisberg A.J."/>
            <person name="Dantas Lopes L."/>
            <person name="Wiseman M.S."/>
            <person name="Wiseman M.S."/>
            <person name="Pupko T."/>
            <person name="Belcher M.S."/>
            <person name="Sechler A.J."/>
            <person name="Tancos M.A."/>
            <person name="Schroeder B.K."/>
            <person name="Murray T.D."/>
            <person name="Luster D.G."/>
            <person name="Schneider W.L."/>
            <person name="Rogers E."/>
            <person name="Andreote F.D."/>
            <person name="Grunwald N.J."/>
            <person name="Putnam M.L."/>
            <person name="Chang J.H."/>
        </authorList>
    </citation>
    <scope>NUCLEOTIDE SEQUENCE [LARGE SCALE GENOMIC DNA]</scope>
    <source>
        <strain evidence="8 9">DSM 15932</strain>
    </source>
</reference>
<accession>A0A3Q9UY42</accession>
<evidence type="ECO:0000259" key="7">
    <source>
        <dbReference type="Pfam" id="PF13396"/>
    </source>
</evidence>
<sequence length="97" mass="10392">MDEQPIDPGRPGPTSRENVLTEDAVILVPAYYDAAWVVFSILSAALLIVSIVTLVRTTSLSNVARVGWTVVVVLLPVLGSAAWLATLWAGHRARPAE</sequence>
<evidence type="ECO:0000256" key="6">
    <source>
        <dbReference type="SAM" id="Phobius"/>
    </source>
</evidence>
<evidence type="ECO:0000256" key="1">
    <source>
        <dbReference type="ARBA" id="ARBA00004651"/>
    </source>
</evidence>
<keyword evidence="3 6" id="KW-0812">Transmembrane</keyword>
<evidence type="ECO:0000256" key="3">
    <source>
        <dbReference type="ARBA" id="ARBA00022692"/>
    </source>
</evidence>
<organism evidence="8 9">
    <name type="scientific">Rathayibacter festucae DSM 15932</name>
    <dbReference type="NCBI Taxonomy" id="1328866"/>
    <lineage>
        <taxon>Bacteria</taxon>
        <taxon>Bacillati</taxon>
        <taxon>Actinomycetota</taxon>
        <taxon>Actinomycetes</taxon>
        <taxon>Micrococcales</taxon>
        <taxon>Microbacteriaceae</taxon>
        <taxon>Rathayibacter</taxon>
    </lineage>
</organism>
<dbReference type="EMBL" id="CP028137">
    <property type="protein sequence ID" value="AZZ51921.1"/>
    <property type="molecule type" value="Genomic_DNA"/>
</dbReference>
<evidence type="ECO:0000256" key="2">
    <source>
        <dbReference type="ARBA" id="ARBA00022475"/>
    </source>
</evidence>
<keyword evidence="2" id="KW-1003">Cell membrane</keyword>
<gene>
    <name evidence="8" type="ORF">C1I64_07565</name>
</gene>
<name>A0A3Q9UY42_9MICO</name>
<comment type="subcellular location">
    <subcellularLocation>
        <location evidence="1">Cell membrane</location>
        <topology evidence="1">Multi-pass membrane protein</topology>
    </subcellularLocation>
</comment>
<proteinExistence type="predicted"/>
<evidence type="ECO:0000313" key="8">
    <source>
        <dbReference type="EMBL" id="AZZ51921.1"/>
    </source>
</evidence>
<protein>
    <recommendedName>
        <fullName evidence="7">Cardiolipin synthase N-terminal domain-containing protein</fullName>
    </recommendedName>
</protein>
<keyword evidence="5 6" id="KW-0472">Membrane</keyword>
<dbReference type="Proteomes" id="UP000285317">
    <property type="component" value="Chromosome"/>
</dbReference>
<feature type="transmembrane region" description="Helical" evidence="6">
    <location>
        <begin position="34"/>
        <end position="55"/>
    </location>
</feature>